<keyword evidence="5" id="KW-1185">Reference proteome</keyword>
<comment type="pathway">
    <text evidence="1">Cofactor biosynthesis; thiamine diphosphate biosynthesis.</text>
</comment>
<evidence type="ECO:0000313" key="4">
    <source>
        <dbReference type="EMBL" id="SHF72694.1"/>
    </source>
</evidence>
<evidence type="ECO:0000259" key="3">
    <source>
        <dbReference type="Pfam" id="PF08543"/>
    </source>
</evidence>
<dbReference type="AlphaFoldDB" id="A0A1M5E0P9"/>
<dbReference type="GO" id="GO:0008902">
    <property type="term" value="F:hydroxymethylpyrimidine kinase activity"/>
    <property type="evidence" value="ECO:0007669"/>
    <property type="project" value="UniProtKB-EC"/>
</dbReference>
<dbReference type="Pfam" id="PF08543">
    <property type="entry name" value="Phos_pyr_kin"/>
    <property type="match status" value="1"/>
</dbReference>
<evidence type="ECO:0000256" key="1">
    <source>
        <dbReference type="ARBA" id="ARBA00004948"/>
    </source>
</evidence>
<keyword evidence="4" id="KW-0418">Kinase</keyword>
<dbReference type="Gene3D" id="3.40.1190.20">
    <property type="match status" value="1"/>
</dbReference>
<evidence type="ECO:0000313" key="5">
    <source>
        <dbReference type="Proteomes" id="UP000184516"/>
    </source>
</evidence>
<dbReference type="InterPro" id="IPR029056">
    <property type="entry name" value="Ribokinase-like"/>
</dbReference>
<name>A0A1M5E0P9_9FLAO</name>
<dbReference type="SUPFAM" id="SSF53613">
    <property type="entry name" value="Ribokinase-like"/>
    <property type="match status" value="1"/>
</dbReference>
<dbReference type="GO" id="GO:0005829">
    <property type="term" value="C:cytosol"/>
    <property type="evidence" value="ECO:0007669"/>
    <property type="project" value="TreeGrafter"/>
</dbReference>
<dbReference type="EC" id="2.7.1.49" evidence="2"/>
<reference evidence="5" key="1">
    <citation type="submission" date="2016-11" db="EMBL/GenBank/DDBJ databases">
        <authorList>
            <person name="Varghese N."/>
            <person name="Submissions S."/>
        </authorList>
    </citation>
    <scope>NUCLEOTIDE SEQUENCE [LARGE SCALE GENOMIC DNA]</scope>
    <source>
        <strain evidence="5">DSM 19978</strain>
    </source>
</reference>
<dbReference type="Proteomes" id="UP000184516">
    <property type="component" value="Unassembled WGS sequence"/>
</dbReference>
<dbReference type="RefSeq" id="WP_073367177.1">
    <property type="nucleotide sequence ID" value="NZ_FQWB01000001.1"/>
</dbReference>
<dbReference type="PANTHER" id="PTHR20858:SF17">
    <property type="entry name" value="HYDROXYMETHYLPYRIMIDINE_PHOSPHOMETHYLPYRIMIDINE KINASE THI20-RELATED"/>
    <property type="match status" value="1"/>
</dbReference>
<gene>
    <name evidence="4" type="ORF">SAMN05443549_101145</name>
</gene>
<protein>
    <recommendedName>
        <fullName evidence="2">hydroxymethylpyrimidine kinase</fullName>
        <ecNumber evidence="2">2.7.1.49</ecNumber>
    </recommendedName>
</protein>
<proteinExistence type="predicted"/>
<dbReference type="STRING" id="468056.SAMN05443549_101145"/>
<organism evidence="4 5">
    <name type="scientific">Flavobacterium fluvii</name>
    <dbReference type="NCBI Taxonomy" id="468056"/>
    <lineage>
        <taxon>Bacteria</taxon>
        <taxon>Pseudomonadati</taxon>
        <taxon>Bacteroidota</taxon>
        <taxon>Flavobacteriia</taxon>
        <taxon>Flavobacteriales</taxon>
        <taxon>Flavobacteriaceae</taxon>
        <taxon>Flavobacterium</taxon>
    </lineage>
</organism>
<dbReference type="PANTHER" id="PTHR20858">
    <property type="entry name" value="PHOSPHOMETHYLPYRIMIDINE KINASE"/>
    <property type="match status" value="1"/>
</dbReference>
<dbReference type="EMBL" id="FQWB01000001">
    <property type="protein sequence ID" value="SHF72694.1"/>
    <property type="molecule type" value="Genomic_DNA"/>
</dbReference>
<keyword evidence="4" id="KW-0808">Transferase</keyword>
<dbReference type="GO" id="GO:0009228">
    <property type="term" value="P:thiamine biosynthetic process"/>
    <property type="evidence" value="ECO:0007669"/>
    <property type="project" value="InterPro"/>
</dbReference>
<dbReference type="OrthoDB" id="9810880at2"/>
<dbReference type="InterPro" id="IPR004399">
    <property type="entry name" value="HMP/HMP-P_kinase_dom"/>
</dbReference>
<evidence type="ECO:0000256" key="2">
    <source>
        <dbReference type="ARBA" id="ARBA00012135"/>
    </source>
</evidence>
<dbReference type="CDD" id="cd01169">
    <property type="entry name" value="HMPP_kinase"/>
    <property type="match status" value="1"/>
</dbReference>
<dbReference type="InterPro" id="IPR013749">
    <property type="entry name" value="PM/HMP-P_kinase-1"/>
</dbReference>
<sequence length="252" mass="28163">MSKKLPFVLSIAGFDPSAGAGVLADVKTFEQHRVYGFAINTGNTIQTENEFFEMQWIDLAFVLKSLEKLFDNYKIKAVKIGIVPSLDYLKEIVFKIKKLSPKTKIVWDTVLKSTTEFDFLNVENETALIEILKKVDLITPNYNEILQLSSKGINAETTAILLSKYCPVLLKGGHNPDEIGFDYLYLENEYTSLAPSANIEIFGKHGSGCVLSSAITANLALKQDLKTACVNAKKYIETYLQSNPTKLGYHYV</sequence>
<dbReference type="GO" id="GO:0008972">
    <property type="term" value="F:phosphomethylpyrimidine kinase activity"/>
    <property type="evidence" value="ECO:0007669"/>
    <property type="project" value="InterPro"/>
</dbReference>
<feature type="domain" description="Pyridoxamine kinase/Phosphomethylpyrimidine kinase" evidence="3">
    <location>
        <begin position="15"/>
        <end position="248"/>
    </location>
</feature>
<accession>A0A1M5E0P9</accession>